<name>A0A372LWI2_9ACTN</name>
<comment type="caution">
    <text evidence="2">The sequence shown here is derived from an EMBL/GenBank/DDBJ whole genome shotgun (WGS) entry which is preliminary data.</text>
</comment>
<protein>
    <submittedName>
        <fullName evidence="2">Uncharacterized protein</fullName>
    </submittedName>
</protein>
<evidence type="ECO:0000256" key="1">
    <source>
        <dbReference type="SAM" id="MobiDB-lite"/>
    </source>
</evidence>
<dbReference type="AlphaFoldDB" id="A0A372LWI2"/>
<proteinExistence type="predicted"/>
<keyword evidence="3" id="KW-1185">Reference proteome</keyword>
<evidence type="ECO:0000313" key="2">
    <source>
        <dbReference type="EMBL" id="RFU83026.1"/>
    </source>
</evidence>
<dbReference type="RefSeq" id="WP_128559255.1">
    <property type="nucleotide sequence ID" value="NZ_QUAK01000223.1"/>
</dbReference>
<feature type="compositionally biased region" description="Low complexity" evidence="1">
    <location>
        <begin position="71"/>
        <end position="81"/>
    </location>
</feature>
<dbReference type="OrthoDB" id="4216217at2"/>
<accession>A0A372LWI2</accession>
<sequence>MACGSSGDDAKDDAKSESPAASKQGGKDDQEEPQTPEGSESDGPPSDGTDSGEGATEVTGPHPSAADLEKAAVTAADVKAAGYTVKKPSASDMEGMGEEKAKKPACTPLADLLGGTPTTPEPAAKVLRQLNSTDDEATDRAPAVFTFLLSYGEKAGTSYVAALKGAVEACADGFETTTRSGGKAYKEAKEIEAPAPDAGDEAYSYELAGDLGGMAVPLDFHVVRKGRTVAVFYAMGLEPGAPAKVPGEAVEAQVNKLK</sequence>
<reference evidence="2 3" key="1">
    <citation type="submission" date="2018-08" db="EMBL/GenBank/DDBJ databases">
        <title>Isolation, diversity and antifungal activity of Actinobacteria from wheat.</title>
        <authorList>
            <person name="Han C."/>
        </authorList>
    </citation>
    <scope>NUCLEOTIDE SEQUENCE [LARGE SCALE GENOMIC DNA]</scope>
    <source>
        <strain evidence="2 3">NEAU-YY421</strain>
    </source>
</reference>
<gene>
    <name evidence="2" type="ORF">DY218_29815</name>
</gene>
<organism evidence="2 3">
    <name type="scientific">Streptomyces triticagri</name>
    <dbReference type="NCBI Taxonomy" id="2293568"/>
    <lineage>
        <taxon>Bacteria</taxon>
        <taxon>Bacillati</taxon>
        <taxon>Actinomycetota</taxon>
        <taxon>Actinomycetes</taxon>
        <taxon>Kitasatosporales</taxon>
        <taxon>Streptomycetaceae</taxon>
        <taxon>Streptomyces</taxon>
    </lineage>
</organism>
<dbReference type="Proteomes" id="UP000263094">
    <property type="component" value="Unassembled WGS sequence"/>
</dbReference>
<evidence type="ECO:0000313" key="3">
    <source>
        <dbReference type="Proteomes" id="UP000263094"/>
    </source>
</evidence>
<dbReference type="EMBL" id="QUAK01000223">
    <property type="protein sequence ID" value="RFU83026.1"/>
    <property type="molecule type" value="Genomic_DNA"/>
</dbReference>
<feature type="region of interest" description="Disordered" evidence="1">
    <location>
        <begin position="1"/>
        <end position="105"/>
    </location>
</feature>